<evidence type="ECO:0000313" key="2">
    <source>
        <dbReference type="EMBL" id="QTE49607.1"/>
    </source>
</evidence>
<dbReference type="RefSeq" id="WP_112653928.1">
    <property type="nucleotide sequence ID" value="NZ_CP043451.1"/>
</dbReference>
<proteinExistence type="predicted"/>
<dbReference type="Proteomes" id="UP000663940">
    <property type="component" value="Chromosome"/>
</dbReference>
<evidence type="ECO:0000313" key="4">
    <source>
        <dbReference type="Proteomes" id="UP000663940"/>
    </source>
</evidence>
<sequence length="202" mass="22526">MNFPFKISEESGLYQYLHIKASPEFRTLKDSNLQMQVYLTLAKRLSVGLNAYALLPFSPDIAELWPDYIPVNFNYRFLANDFSGLGVDQGFQRLKDGSPLMVIFALKDLMTLRSIPEDCFGDRASSVSLIFVHAGREAALTALLQGENLPDLATFLMKNELFVHLTCGKEPGYYDGLLLHSLTDISVQIKGAIQLTQTAGLL</sequence>
<accession>A0AAE6JKQ9</accession>
<dbReference type="Proteomes" id="UP000250557">
    <property type="component" value="Chromosome"/>
</dbReference>
<protein>
    <submittedName>
        <fullName evidence="1">Uncharacterized protein</fullName>
    </submittedName>
</protein>
<name>A0AAE6JKQ9_9SPHI</name>
<reference evidence="1 3" key="1">
    <citation type="submission" date="2019-08" db="EMBL/GenBank/DDBJ databases">
        <title>Comparative genome analysis confer to the adaptation heavy metal polluted environment.</title>
        <authorList>
            <person name="Li Y."/>
        </authorList>
    </citation>
    <scope>NUCLEOTIDE SEQUENCE [LARGE SCALE GENOMIC DNA]</scope>
    <source>
        <strain evidence="1 3">P2</strain>
    </source>
</reference>
<dbReference type="AlphaFoldDB" id="A0AAE6JKQ9"/>
<evidence type="ECO:0000313" key="3">
    <source>
        <dbReference type="Proteomes" id="UP000250557"/>
    </source>
</evidence>
<dbReference type="EMBL" id="CP043451">
    <property type="protein sequence ID" value="QEM07824.1"/>
    <property type="molecule type" value="Genomic_DNA"/>
</dbReference>
<evidence type="ECO:0000313" key="1">
    <source>
        <dbReference type="EMBL" id="QEM07824.1"/>
    </source>
</evidence>
<keyword evidence="4" id="KW-1185">Reference proteome</keyword>
<gene>
    <name evidence="1" type="ORF">DIU31_031590</name>
    <name evidence="2" type="ORF">J3L21_29430</name>
</gene>
<organism evidence="1 3">
    <name type="scientific">Mucilaginibacter rubeus</name>
    <dbReference type="NCBI Taxonomy" id="2027860"/>
    <lineage>
        <taxon>Bacteria</taxon>
        <taxon>Pseudomonadati</taxon>
        <taxon>Bacteroidota</taxon>
        <taxon>Sphingobacteriia</taxon>
        <taxon>Sphingobacteriales</taxon>
        <taxon>Sphingobacteriaceae</taxon>
        <taxon>Mucilaginibacter</taxon>
    </lineage>
</organism>
<dbReference type="EMBL" id="CP071880">
    <property type="protein sequence ID" value="QTE49607.1"/>
    <property type="molecule type" value="Genomic_DNA"/>
</dbReference>
<reference evidence="2 4" key="2">
    <citation type="submission" date="2021-03" db="EMBL/GenBank/DDBJ databases">
        <title>Mucilaginibacter strains isolated from gold and copper mining confer multi heavy-metal resistance.</title>
        <authorList>
            <person name="Li Y."/>
        </authorList>
    </citation>
    <scope>NUCLEOTIDE SEQUENCE [LARGE SCALE GENOMIC DNA]</scope>
    <source>
        <strain evidence="2 4">P2-4</strain>
    </source>
</reference>